<accession>A0ACB7T464</accession>
<evidence type="ECO:0000313" key="2">
    <source>
        <dbReference type="Proteomes" id="UP000821845"/>
    </source>
</evidence>
<proteinExistence type="predicted"/>
<protein>
    <submittedName>
        <fullName evidence="1">Uncharacterized protein</fullName>
    </submittedName>
</protein>
<dbReference type="EMBL" id="CM023491">
    <property type="protein sequence ID" value="KAH6941750.1"/>
    <property type="molecule type" value="Genomic_DNA"/>
</dbReference>
<keyword evidence="2" id="KW-1185">Reference proteome</keyword>
<comment type="caution">
    <text evidence="1">The sequence shown here is derived from an EMBL/GenBank/DDBJ whole genome shotgun (WGS) entry which is preliminary data.</text>
</comment>
<evidence type="ECO:0000313" key="1">
    <source>
        <dbReference type="EMBL" id="KAH6941750.1"/>
    </source>
</evidence>
<dbReference type="Proteomes" id="UP000821845">
    <property type="component" value="Chromosome 11"/>
</dbReference>
<sequence length="88" mass="9788">MEAQRIFCSLEPAVLPSGSTSVVILRPPRKGDTAPTKHEYDSAICLLSAHFKRSVNVIVARQQFRRSAQQEGDTVDEYMTALRIVIAD</sequence>
<name>A0ACB7T464_HYAAI</name>
<organism evidence="1 2">
    <name type="scientific">Hyalomma asiaticum</name>
    <name type="common">Tick</name>
    <dbReference type="NCBI Taxonomy" id="266040"/>
    <lineage>
        <taxon>Eukaryota</taxon>
        <taxon>Metazoa</taxon>
        <taxon>Ecdysozoa</taxon>
        <taxon>Arthropoda</taxon>
        <taxon>Chelicerata</taxon>
        <taxon>Arachnida</taxon>
        <taxon>Acari</taxon>
        <taxon>Parasitiformes</taxon>
        <taxon>Ixodida</taxon>
        <taxon>Ixodoidea</taxon>
        <taxon>Ixodidae</taxon>
        <taxon>Hyalomminae</taxon>
        <taxon>Hyalomma</taxon>
    </lineage>
</organism>
<gene>
    <name evidence="1" type="ORF">HPB50_023139</name>
</gene>
<reference evidence="1" key="1">
    <citation type="submission" date="2020-05" db="EMBL/GenBank/DDBJ databases">
        <title>Large-scale comparative analyses of tick genomes elucidate their genetic diversity and vector capacities.</title>
        <authorList>
            <person name="Jia N."/>
            <person name="Wang J."/>
            <person name="Shi W."/>
            <person name="Du L."/>
            <person name="Sun Y."/>
            <person name="Zhan W."/>
            <person name="Jiang J."/>
            <person name="Wang Q."/>
            <person name="Zhang B."/>
            <person name="Ji P."/>
            <person name="Sakyi L.B."/>
            <person name="Cui X."/>
            <person name="Yuan T."/>
            <person name="Jiang B."/>
            <person name="Yang W."/>
            <person name="Lam T.T.-Y."/>
            <person name="Chang Q."/>
            <person name="Ding S."/>
            <person name="Wang X."/>
            <person name="Zhu J."/>
            <person name="Ruan X."/>
            <person name="Zhao L."/>
            <person name="Wei J."/>
            <person name="Que T."/>
            <person name="Du C."/>
            <person name="Cheng J."/>
            <person name="Dai P."/>
            <person name="Han X."/>
            <person name="Huang E."/>
            <person name="Gao Y."/>
            <person name="Liu J."/>
            <person name="Shao H."/>
            <person name="Ye R."/>
            <person name="Li L."/>
            <person name="Wei W."/>
            <person name="Wang X."/>
            <person name="Wang C."/>
            <person name="Yang T."/>
            <person name="Huo Q."/>
            <person name="Li W."/>
            <person name="Guo W."/>
            <person name="Chen H."/>
            <person name="Zhou L."/>
            <person name="Ni X."/>
            <person name="Tian J."/>
            <person name="Zhou Y."/>
            <person name="Sheng Y."/>
            <person name="Liu T."/>
            <person name="Pan Y."/>
            <person name="Xia L."/>
            <person name="Li J."/>
            <person name="Zhao F."/>
            <person name="Cao W."/>
        </authorList>
    </citation>
    <scope>NUCLEOTIDE SEQUENCE</scope>
    <source>
        <strain evidence="1">Hyas-2018</strain>
    </source>
</reference>